<feature type="region of interest" description="Disordered" evidence="5">
    <location>
        <begin position="840"/>
        <end position="862"/>
    </location>
</feature>
<feature type="compositionally biased region" description="Low complexity" evidence="5">
    <location>
        <begin position="766"/>
        <end position="775"/>
    </location>
</feature>
<feature type="compositionally biased region" description="Polar residues" evidence="5">
    <location>
        <begin position="416"/>
        <end position="431"/>
    </location>
</feature>
<feature type="compositionally biased region" description="Basic and acidic residues" evidence="5">
    <location>
        <begin position="625"/>
        <end position="634"/>
    </location>
</feature>
<dbReference type="GO" id="GO:0005524">
    <property type="term" value="F:ATP binding"/>
    <property type="evidence" value="ECO:0007669"/>
    <property type="project" value="UniProtKB-UniRule"/>
</dbReference>
<feature type="domain" description="Protein kinase" evidence="6">
    <location>
        <begin position="12"/>
        <end position="281"/>
    </location>
</feature>
<evidence type="ECO:0000256" key="5">
    <source>
        <dbReference type="SAM" id="MobiDB-lite"/>
    </source>
</evidence>
<feature type="compositionally biased region" description="Polar residues" evidence="5">
    <location>
        <begin position="791"/>
        <end position="803"/>
    </location>
</feature>
<evidence type="ECO:0000313" key="8">
    <source>
        <dbReference type="Proteomes" id="UP000590749"/>
    </source>
</evidence>
<dbReference type="SUPFAM" id="SSF56112">
    <property type="entry name" value="Protein kinase-like (PK-like)"/>
    <property type="match status" value="1"/>
</dbReference>
<evidence type="ECO:0000259" key="6">
    <source>
        <dbReference type="PROSITE" id="PS50011"/>
    </source>
</evidence>
<dbReference type="RefSeq" id="WP_372441806.1">
    <property type="nucleotide sequence ID" value="NZ_BMPW01000001.1"/>
</dbReference>
<evidence type="ECO:0000313" key="7">
    <source>
        <dbReference type="EMBL" id="MBB3093023.1"/>
    </source>
</evidence>
<dbReference type="PROSITE" id="PS00108">
    <property type="entry name" value="PROTEIN_KINASE_ST"/>
    <property type="match status" value="1"/>
</dbReference>
<accession>A0A7W5FC48</accession>
<dbReference type="Gene3D" id="1.10.510.10">
    <property type="entry name" value="Transferase(Phosphotransferase) domain 1"/>
    <property type="match status" value="1"/>
</dbReference>
<reference evidence="7 8" key="1">
    <citation type="submission" date="2020-08" db="EMBL/GenBank/DDBJ databases">
        <title>Genomic Encyclopedia of Type Strains, Phase III (KMG-III): the genomes of soil and plant-associated and newly described type strains.</title>
        <authorList>
            <person name="Whitman W."/>
        </authorList>
    </citation>
    <scope>NUCLEOTIDE SEQUENCE [LARGE SCALE GENOMIC DNA]</scope>
    <source>
        <strain evidence="7 8">CECT 3287</strain>
    </source>
</reference>
<gene>
    <name evidence="7" type="ORF">FHR83_000657</name>
</gene>
<dbReference type="InterPro" id="IPR017441">
    <property type="entry name" value="Protein_kinase_ATP_BS"/>
</dbReference>
<keyword evidence="3 4" id="KW-0067">ATP-binding</keyword>
<feature type="compositionally biased region" description="Low complexity" evidence="5">
    <location>
        <begin position="649"/>
        <end position="660"/>
    </location>
</feature>
<sequence length="1023" mass="104780">MAVRQMLVAGRYRLLEPVGAGGMGRVWLARDEMLHREVAVKEIVPPDWMTGAEKDRLRSRTLREARSAARLNHPHVVRIYDVVHAEGLSWIVMEYVQSRSLQQVLHEEGPYEPAVAARIGLAVLDALAAAHRAGVLHRDVKPHNVLIGTDGRVVLTDFGLATFVDDGSVTAPGLIVGSPQYVSPERARDGASTVESDLWSLGATLYAAVEGRSPYARETAMATLAALATEPPDPPVRAGPLASVLDGLLRYEPATRLTVPEVERRLRMIVFEDPREKIPFLPGQRDGRRPRGTTGPGPVPEAGPGSPHAAGSPARPHRGTAPVAGRSSPHASPAAAAPETGTHIGRPRSSPDPVRRATGAAPVPPSDGAPSPGAALVPPSDGAPSPGDARMPPSGPPPNVAAPSSGLSPNVAAPSFGSSPNVVTRVASSGPSPDAAGERSSQASSPGSPTAVPQTPGGFAAGRPGPSASDKAGPVPDPSAAGGHPPSSAEGVRSVPSTPGTGTHRGDAPGPAASIPAVPDAKLPRIDPSAEGRADAAASGGRPDLILGNPSGSPGRAPVPSDPSRSRGEKPSAPVQASSLSRGEVSPAPVQASSPATARKPDSSGPPPGLDPPAAAAGRPGTAARDPEADRDDVSESAMAGTRLELWQSTAPSGAPAAGARLPDGRPAGEPAGRQATDPLPSDPAKPKTSRLPPAAGTAVVRAASGGTTSGPSNPHPTRSVRATQARITVTALVMLALGGSLFAGYVADRNEPRAQVFLPSPSTVTESLVTSTPSPTVPGPPAEAPVPQTAPASRSSPASQVSPAEPAGSPALSKPATAVPSTVVPSAAVSSPQRGAFASALCDTSPPRGLPATPRKGATRGVNGWTLPPGWSYFTDGSGFHIAIPDDWTYQRIGTTYCFRNSRNSRVLSLDAGQDPVADPVQALQAEEGRLAGPGGLPGYTRVGLEAVALLHRAADWEYRYRTRDGTARHAIVRWFVVDGRAFVLSWTTAEKTWTTDLGKLQMVRGTFYAVGATRHPAPNPS</sequence>
<feature type="compositionally biased region" description="Low complexity" evidence="5">
    <location>
        <begin position="327"/>
        <end position="338"/>
    </location>
</feature>
<feature type="compositionally biased region" description="Basic and acidic residues" evidence="5">
    <location>
        <begin position="522"/>
        <end position="534"/>
    </location>
</feature>
<keyword evidence="2 4" id="KW-0547">Nucleotide-binding</keyword>
<comment type="caution">
    <text evidence="7">The sequence shown here is derived from an EMBL/GenBank/DDBJ whole genome shotgun (WGS) entry which is preliminary data.</text>
</comment>
<dbReference type="Pfam" id="PF00069">
    <property type="entry name" value="Pkinase"/>
    <property type="match status" value="1"/>
</dbReference>
<comment type="similarity">
    <text evidence="1">Belongs to the protein kinase superfamily. STE Ser/Thr protein kinase family. STE20 subfamily.</text>
</comment>
<feature type="binding site" evidence="4">
    <location>
        <position position="41"/>
    </location>
    <ligand>
        <name>ATP</name>
        <dbReference type="ChEBI" id="CHEBI:30616"/>
    </ligand>
</feature>
<evidence type="ECO:0000256" key="4">
    <source>
        <dbReference type="PROSITE-ProRule" id="PRU10141"/>
    </source>
</evidence>
<feature type="compositionally biased region" description="Pro residues" evidence="5">
    <location>
        <begin position="776"/>
        <end position="785"/>
    </location>
</feature>
<dbReference type="PANTHER" id="PTHR45832:SF22">
    <property type="entry name" value="SERINE_THREONINE-PROTEIN KINASE SAMKA-RELATED"/>
    <property type="match status" value="1"/>
</dbReference>
<protein>
    <submittedName>
        <fullName evidence="7">Serine/threonine protein kinase</fullName>
    </submittedName>
</protein>
<keyword evidence="7" id="KW-0418">Kinase</keyword>
<proteinExistence type="inferred from homology"/>
<dbReference type="CDD" id="cd14014">
    <property type="entry name" value="STKc_PknB_like"/>
    <property type="match status" value="1"/>
</dbReference>
<keyword evidence="8" id="KW-1185">Reference proteome</keyword>
<feature type="compositionally biased region" description="Polar residues" evidence="5">
    <location>
        <begin position="439"/>
        <end position="453"/>
    </location>
</feature>
<name>A0A7W5FC48_9ACTN</name>
<dbReference type="Gene3D" id="3.30.200.20">
    <property type="entry name" value="Phosphorylase Kinase, domain 1"/>
    <property type="match status" value="1"/>
</dbReference>
<feature type="compositionally biased region" description="Polar residues" evidence="5">
    <location>
        <begin position="706"/>
        <end position="721"/>
    </location>
</feature>
<dbReference type="InterPro" id="IPR011009">
    <property type="entry name" value="Kinase-like_dom_sf"/>
</dbReference>
<dbReference type="GO" id="GO:0004674">
    <property type="term" value="F:protein serine/threonine kinase activity"/>
    <property type="evidence" value="ECO:0007669"/>
    <property type="project" value="UniProtKB-KW"/>
</dbReference>
<dbReference type="PROSITE" id="PS00107">
    <property type="entry name" value="PROTEIN_KINASE_ATP"/>
    <property type="match status" value="1"/>
</dbReference>
<dbReference type="AlphaFoldDB" id="A0A7W5FC48"/>
<dbReference type="InterPro" id="IPR051931">
    <property type="entry name" value="PAK3-like"/>
</dbReference>
<dbReference type="SMART" id="SM00220">
    <property type="entry name" value="S_TKc"/>
    <property type="match status" value="1"/>
</dbReference>
<dbReference type="Proteomes" id="UP000590749">
    <property type="component" value="Unassembled WGS sequence"/>
</dbReference>
<dbReference type="PROSITE" id="PS50011">
    <property type="entry name" value="PROTEIN_KINASE_DOM"/>
    <property type="match status" value="1"/>
</dbReference>
<dbReference type="PANTHER" id="PTHR45832">
    <property type="entry name" value="SERINE/THREONINE-PROTEIN KINASE SAMKA-RELATED-RELATED"/>
    <property type="match status" value="1"/>
</dbReference>
<evidence type="ECO:0000256" key="2">
    <source>
        <dbReference type="ARBA" id="ARBA00022741"/>
    </source>
</evidence>
<dbReference type="InterPro" id="IPR000719">
    <property type="entry name" value="Prot_kinase_dom"/>
</dbReference>
<dbReference type="InterPro" id="IPR008271">
    <property type="entry name" value="Ser/Thr_kinase_AS"/>
</dbReference>
<feature type="compositionally biased region" description="Low complexity" evidence="5">
    <location>
        <begin position="612"/>
        <end position="624"/>
    </location>
</feature>
<feature type="region of interest" description="Disordered" evidence="5">
    <location>
        <begin position="278"/>
        <end position="721"/>
    </location>
</feature>
<dbReference type="EMBL" id="JACHXF010000001">
    <property type="protein sequence ID" value="MBB3093023.1"/>
    <property type="molecule type" value="Genomic_DNA"/>
</dbReference>
<evidence type="ECO:0000256" key="3">
    <source>
        <dbReference type="ARBA" id="ARBA00022840"/>
    </source>
</evidence>
<feature type="region of interest" description="Disordered" evidence="5">
    <location>
        <begin position="766"/>
        <end position="818"/>
    </location>
</feature>
<organism evidence="7 8">
    <name type="scientific">Actinoplanes campanulatus</name>
    <dbReference type="NCBI Taxonomy" id="113559"/>
    <lineage>
        <taxon>Bacteria</taxon>
        <taxon>Bacillati</taxon>
        <taxon>Actinomycetota</taxon>
        <taxon>Actinomycetes</taxon>
        <taxon>Micromonosporales</taxon>
        <taxon>Micromonosporaceae</taxon>
        <taxon>Actinoplanes</taxon>
    </lineage>
</organism>
<keyword evidence="7" id="KW-0808">Transferase</keyword>
<keyword evidence="7" id="KW-0723">Serine/threonine-protein kinase</keyword>
<evidence type="ECO:0000256" key="1">
    <source>
        <dbReference type="ARBA" id="ARBA00008874"/>
    </source>
</evidence>